<dbReference type="Pfam" id="PF11740">
    <property type="entry name" value="KfrA_N"/>
    <property type="match status" value="1"/>
</dbReference>
<feature type="coiled-coil region" evidence="1">
    <location>
        <begin position="74"/>
        <end position="189"/>
    </location>
</feature>
<feature type="domain" description="KfrA N-terminal DNA-binding" evidence="3">
    <location>
        <begin position="8"/>
        <end position="115"/>
    </location>
</feature>
<dbReference type="Proteomes" id="UP000565262">
    <property type="component" value="Unassembled WGS sequence"/>
</dbReference>
<feature type="region of interest" description="Disordered" evidence="2">
    <location>
        <begin position="201"/>
        <end position="226"/>
    </location>
</feature>
<organism evidence="4 5">
    <name type="scientific">Oceanospirillum sediminis</name>
    <dbReference type="NCBI Taxonomy" id="2760088"/>
    <lineage>
        <taxon>Bacteria</taxon>
        <taxon>Pseudomonadati</taxon>
        <taxon>Pseudomonadota</taxon>
        <taxon>Gammaproteobacteria</taxon>
        <taxon>Oceanospirillales</taxon>
        <taxon>Oceanospirillaceae</taxon>
        <taxon>Oceanospirillum</taxon>
    </lineage>
</organism>
<evidence type="ECO:0000256" key="1">
    <source>
        <dbReference type="SAM" id="Coils"/>
    </source>
</evidence>
<evidence type="ECO:0000259" key="3">
    <source>
        <dbReference type="Pfam" id="PF11740"/>
    </source>
</evidence>
<evidence type="ECO:0000313" key="4">
    <source>
        <dbReference type="EMBL" id="MBB1488754.1"/>
    </source>
</evidence>
<dbReference type="EMBL" id="JACJFM010000034">
    <property type="protein sequence ID" value="MBB1488754.1"/>
    <property type="molecule type" value="Genomic_DNA"/>
</dbReference>
<evidence type="ECO:0000313" key="5">
    <source>
        <dbReference type="Proteomes" id="UP000565262"/>
    </source>
</evidence>
<accession>A0A839IVV3</accession>
<reference evidence="4 5" key="1">
    <citation type="submission" date="2020-08" db="EMBL/GenBank/DDBJ databases">
        <title>Oceanospirillum sp. nov. isolated from marine sediment.</title>
        <authorList>
            <person name="Ji X."/>
        </authorList>
    </citation>
    <scope>NUCLEOTIDE SEQUENCE [LARGE SCALE GENOMIC DNA]</scope>
    <source>
        <strain evidence="4 5">D5</strain>
    </source>
</reference>
<evidence type="ECO:0000256" key="2">
    <source>
        <dbReference type="SAM" id="MobiDB-lite"/>
    </source>
</evidence>
<dbReference type="RefSeq" id="WP_182810522.1">
    <property type="nucleotide sequence ID" value="NZ_JACJFM010000034.1"/>
</dbReference>
<protein>
    <submittedName>
        <fullName evidence="4">DNA-binding protein</fullName>
    </submittedName>
</protein>
<keyword evidence="1" id="KW-0175">Coiled coil</keyword>
<dbReference type="InterPro" id="IPR021104">
    <property type="entry name" value="KfrA_DNA-bd_N"/>
</dbReference>
<comment type="caution">
    <text evidence="4">The sequence shown here is derived from an EMBL/GenBank/DDBJ whole genome shotgun (WGS) entry which is preliminary data.</text>
</comment>
<gene>
    <name evidence="4" type="ORF">H4O21_19280</name>
</gene>
<keyword evidence="4" id="KW-0238">DNA-binding</keyword>
<dbReference type="AlphaFoldDB" id="A0A839IVV3"/>
<feature type="compositionally biased region" description="Basic and acidic residues" evidence="2">
    <location>
        <begin position="206"/>
        <end position="216"/>
    </location>
</feature>
<sequence length="337" mass="38655">MARSGISYDEVKLAIDEMLAEGLNPTIAGLREKLGTGSFTTISEHLKRWRGERQEKPVAATGTPAPETLSGMMQSLWQQAREEANKELEQYKEKIDQEVKSALEEKQKALESALETEKKNSWLEDKNTELQNRISESERLTGQLQEQNQALTEEVELAGKQLEAVKKTAKEQQDAHLEKESELQQALDEQKDAVAEISKGFQQQLSEERKRSEQSEQHWLSQLDSERQKNKQLTDLLSSTKDIQQKLAGFGDKLEKQLQQLKQDQELYINTAIEKNGKNLTESVSELETQLQNQMTAQQELTGTLDNQLQLMQHQLTDIQQKPHWLWSVNWQTKSDN</sequence>
<proteinExistence type="predicted"/>
<keyword evidence="5" id="KW-1185">Reference proteome</keyword>
<name>A0A839IVV3_9GAMM</name>
<dbReference type="GO" id="GO:0003677">
    <property type="term" value="F:DNA binding"/>
    <property type="evidence" value="ECO:0007669"/>
    <property type="project" value="UniProtKB-KW"/>
</dbReference>